<keyword evidence="4 13" id="KW-0227">DNA damage</keyword>
<evidence type="ECO:0000256" key="4">
    <source>
        <dbReference type="ARBA" id="ARBA00022763"/>
    </source>
</evidence>
<keyword evidence="10 13" id="KW-0456">Lyase</keyword>
<dbReference type="GO" id="GO:0046872">
    <property type="term" value="F:metal ion binding"/>
    <property type="evidence" value="ECO:0007669"/>
    <property type="project" value="UniProtKB-KW"/>
</dbReference>
<evidence type="ECO:0000259" key="15">
    <source>
        <dbReference type="SMART" id="SM00478"/>
    </source>
</evidence>
<dbReference type="HAMAP" id="MF_03183">
    <property type="entry name" value="Endonuclease_III_Nth"/>
    <property type="match status" value="1"/>
</dbReference>
<dbReference type="Pfam" id="PF00730">
    <property type="entry name" value="HhH-GPD"/>
    <property type="match status" value="1"/>
</dbReference>
<dbReference type="FunFam" id="1.10.1670.10:FF:000003">
    <property type="entry name" value="Endonuclease III homolog"/>
    <property type="match status" value="1"/>
</dbReference>
<keyword evidence="17" id="KW-1185">Reference proteome</keyword>
<dbReference type="Pfam" id="PF00633">
    <property type="entry name" value="HHH"/>
    <property type="match status" value="1"/>
</dbReference>
<evidence type="ECO:0000256" key="13">
    <source>
        <dbReference type="HAMAP-Rule" id="MF_03183"/>
    </source>
</evidence>
<dbReference type="EC" id="3.2.2.-" evidence="13"/>
<dbReference type="AlphaFoldDB" id="A0A182PA56"/>
<dbReference type="GO" id="GO:0003677">
    <property type="term" value="F:DNA binding"/>
    <property type="evidence" value="ECO:0007669"/>
    <property type="project" value="UniProtKB-UniRule"/>
</dbReference>
<protein>
    <recommendedName>
        <fullName evidence="13">Endonuclease III homolog</fullName>
        <ecNumber evidence="13">3.2.2.-</ecNumber>
        <ecNumber evidence="13">4.2.99.18</ecNumber>
    </recommendedName>
    <alternativeName>
        <fullName evidence="13">Bifunctional DNA N-glycosylase/DNA-(apurinic or apyrimidinic site) lyase</fullName>
        <shortName evidence="13">DNA glycosylase/AP lyase</shortName>
    </alternativeName>
</protein>
<keyword evidence="3" id="KW-0479">Metal-binding</keyword>
<dbReference type="InterPro" id="IPR000445">
    <property type="entry name" value="HhH_motif"/>
</dbReference>
<keyword evidence="9 13" id="KW-0234">DNA repair</keyword>
<dbReference type="InterPro" id="IPR004036">
    <property type="entry name" value="Endonuclease-III-like_CS2"/>
</dbReference>
<evidence type="ECO:0000256" key="6">
    <source>
        <dbReference type="ARBA" id="ARBA00022946"/>
    </source>
</evidence>
<evidence type="ECO:0000256" key="9">
    <source>
        <dbReference type="ARBA" id="ARBA00023204"/>
    </source>
</evidence>
<dbReference type="EC" id="4.2.99.18" evidence="13"/>
<dbReference type="EnsemblMetazoa" id="AEPI003810-RA">
    <property type="protein sequence ID" value="AEPI003810-PA"/>
    <property type="gene ID" value="AEPI003810"/>
</dbReference>
<dbReference type="SUPFAM" id="SSF48150">
    <property type="entry name" value="DNA-glycosylase"/>
    <property type="match status" value="1"/>
</dbReference>
<accession>A0A182PA56</accession>
<evidence type="ECO:0000256" key="3">
    <source>
        <dbReference type="ARBA" id="ARBA00022723"/>
    </source>
</evidence>
<proteinExistence type="inferred from homology"/>
<evidence type="ECO:0000256" key="8">
    <source>
        <dbReference type="ARBA" id="ARBA00023014"/>
    </source>
</evidence>
<feature type="region of interest" description="Disordered" evidence="14">
    <location>
        <begin position="29"/>
        <end position="114"/>
    </location>
</feature>
<evidence type="ECO:0000256" key="7">
    <source>
        <dbReference type="ARBA" id="ARBA00023004"/>
    </source>
</evidence>
<dbReference type="VEuPathDB" id="VectorBase:AEPI003810"/>
<comment type="caution">
    <text evidence="13">Lacks conserved residue(s) required for the propagation of feature annotation.</text>
</comment>
<comment type="function">
    <text evidence="13">Bifunctional DNA N-glycosylase with associated apurinic/apyrimidinic (AP) lyase function that catalyzes the first step in base excision repair (BER), the primary repair pathway for the repair of oxidative DNA damage. The DNA N-glycosylase activity releases the damaged DNA base from DNA by cleaving the N-glycosidic bond, leaving an AP site. The AP lyase activity cleaves the phosphodiester bond 3' to the AP site by a beta-elimination. Primarily recognizes and repairs oxidative base damage of pyrimidines.</text>
</comment>
<comment type="subcellular location">
    <subcellularLocation>
        <location evidence="13">Nucleus</location>
    </subcellularLocation>
    <subcellularLocation>
        <location evidence="13">Mitochondrion</location>
    </subcellularLocation>
</comment>
<dbReference type="PANTHER" id="PTHR43286">
    <property type="entry name" value="ENDONUCLEASE III-LIKE PROTEIN 1"/>
    <property type="match status" value="1"/>
</dbReference>
<dbReference type="Gene3D" id="1.10.1670.10">
    <property type="entry name" value="Helix-hairpin-Helix base-excision DNA repair enzymes (C-terminal)"/>
    <property type="match status" value="1"/>
</dbReference>
<dbReference type="PROSITE" id="PS01155">
    <property type="entry name" value="ENDONUCLEASE_III_2"/>
    <property type="match status" value="1"/>
</dbReference>
<keyword evidence="11 13" id="KW-0326">Glycosidase</keyword>
<reference evidence="16" key="2">
    <citation type="submission" date="2020-05" db="UniProtKB">
        <authorList>
            <consortium name="EnsemblMetazoa"/>
        </authorList>
    </citation>
    <scope>IDENTIFICATION</scope>
    <source>
        <strain evidence="16">Epiroticus2</strain>
    </source>
</reference>
<organism evidence="16 17">
    <name type="scientific">Anopheles epiroticus</name>
    <dbReference type="NCBI Taxonomy" id="199890"/>
    <lineage>
        <taxon>Eukaryota</taxon>
        <taxon>Metazoa</taxon>
        <taxon>Ecdysozoa</taxon>
        <taxon>Arthropoda</taxon>
        <taxon>Hexapoda</taxon>
        <taxon>Insecta</taxon>
        <taxon>Pterygota</taxon>
        <taxon>Neoptera</taxon>
        <taxon>Endopterygota</taxon>
        <taxon>Diptera</taxon>
        <taxon>Nematocera</taxon>
        <taxon>Culicoidea</taxon>
        <taxon>Culicidae</taxon>
        <taxon>Anophelinae</taxon>
        <taxon>Anopheles</taxon>
    </lineage>
</organism>
<keyword evidence="13" id="KW-0496">Mitochondrion</keyword>
<evidence type="ECO:0000313" key="16">
    <source>
        <dbReference type="EnsemblMetazoa" id="AEPI003810-PA"/>
    </source>
</evidence>
<evidence type="ECO:0000256" key="14">
    <source>
        <dbReference type="SAM" id="MobiDB-lite"/>
    </source>
</evidence>
<dbReference type="FunFam" id="1.10.340.30:FF:000005">
    <property type="entry name" value="Endonuclease III-like protein 1"/>
    <property type="match status" value="1"/>
</dbReference>
<dbReference type="GO" id="GO:0006285">
    <property type="term" value="P:base-excision repair, AP site formation"/>
    <property type="evidence" value="ECO:0007669"/>
    <property type="project" value="UniProtKB-UniRule"/>
</dbReference>
<feature type="region of interest" description="Disordered" evidence="14">
    <location>
        <begin position="155"/>
        <end position="189"/>
    </location>
</feature>
<dbReference type="GO" id="GO:0140078">
    <property type="term" value="F:class I DNA-(apurinic or apyrimidinic site) endonuclease activity"/>
    <property type="evidence" value="ECO:0007669"/>
    <property type="project" value="UniProtKB-EC"/>
</dbReference>
<dbReference type="InterPro" id="IPR023170">
    <property type="entry name" value="HhH_base_excis_C"/>
</dbReference>
<evidence type="ECO:0000256" key="5">
    <source>
        <dbReference type="ARBA" id="ARBA00022801"/>
    </source>
</evidence>
<evidence type="ECO:0000256" key="10">
    <source>
        <dbReference type="ARBA" id="ARBA00023239"/>
    </source>
</evidence>
<feature type="compositionally biased region" description="Polar residues" evidence="14">
    <location>
        <begin position="29"/>
        <end position="41"/>
    </location>
</feature>
<keyword evidence="13" id="KW-0539">Nucleus</keyword>
<feature type="compositionally biased region" description="Polar residues" evidence="14">
    <location>
        <begin position="77"/>
        <end position="93"/>
    </location>
</feature>
<comment type="catalytic activity">
    <reaction evidence="12 13">
        <text>2'-deoxyribonucleotide-(2'-deoxyribose 5'-phosphate)-2'-deoxyribonucleotide-DNA = a 3'-end 2'-deoxyribonucleotide-(2,3-dehydro-2,3-deoxyribose 5'-phosphate)-DNA + a 5'-end 5'-phospho-2'-deoxyribonucleoside-DNA + H(+)</text>
        <dbReference type="Rhea" id="RHEA:66592"/>
        <dbReference type="Rhea" id="RHEA-COMP:13180"/>
        <dbReference type="Rhea" id="RHEA-COMP:16897"/>
        <dbReference type="Rhea" id="RHEA-COMP:17067"/>
        <dbReference type="ChEBI" id="CHEBI:15378"/>
        <dbReference type="ChEBI" id="CHEBI:136412"/>
        <dbReference type="ChEBI" id="CHEBI:157695"/>
        <dbReference type="ChEBI" id="CHEBI:167181"/>
        <dbReference type="EC" id="4.2.99.18"/>
    </reaction>
</comment>
<reference evidence="17" key="1">
    <citation type="submission" date="2013-03" db="EMBL/GenBank/DDBJ databases">
        <title>The Genome Sequence of Anopheles epiroticus epiroticus2.</title>
        <authorList>
            <consortium name="The Broad Institute Genomics Platform"/>
            <person name="Neafsey D.E."/>
            <person name="Howell P."/>
            <person name="Walker B."/>
            <person name="Young S.K."/>
            <person name="Zeng Q."/>
            <person name="Gargeya S."/>
            <person name="Fitzgerald M."/>
            <person name="Haas B."/>
            <person name="Abouelleil A."/>
            <person name="Allen A.W."/>
            <person name="Alvarado L."/>
            <person name="Arachchi H.M."/>
            <person name="Berlin A.M."/>
            <person name="Chapman S.B."/>
            <person name="Gainer-Dewar J."/>
            <person name="Goldberg J."/>
            <person name="Griggs A."/>
            <person name="Gujja S."/>
            <person name="Hansen M."/>
            <person name="Howarth C."/>
            <person name="Imamovic A."/>
            <person name="Ireland A."/>
            <person name="Larimer J."/>
            <person name="McCowan C."/>
            <person name="Murphy C."/>
            <person name="Pearson M."/>
            <person name="Poon T.W."/>
            <person name="Priest M."/>
            <person name="Roberts A."/>
            <person name="Saif S."/>
            <person name="Shea T."/>
            <person name="Sisk P."/>
            <person name="Sykes S."/>
            <person name="Wortman J."/>
            <person name="Nusbaum C."/>
            <person name="Birren B."/>
        </authorList>
    </citation>
    <scope>NUCLEOTIDE SEQUENCE [LARGE SCALE GENOMIC DNA]</scope>
    <source>
        <strain evidence="17">Epiroticus2</strain>
    </source>
</reference>
<dbReference type="InterPro" id="IPR030841">
    <property type="entry name" value="NTH1"/>
</dbReference>
<keyword evidence="7" id="KW-0408">Iron</keyword>
<dbReference type="SMART" id="SM00478">
    <property type="entry name" value="ENDO3c"/>
    <property type="match status" value="1"/>
</dbReference>
<feature type="compositionally biased region" description="Basic and acidic residues" evidence="14">
    <location>
        <begin position="156"/>
        <end position="175"/>
    </location>
</feature>
<dbReference type="GO" id="GO:0006289">
    <property type="term" value="P:nucleotide-excision repair"/>
    <property type="evidence" value="ECO:0007669"/>
    <property type="project" value="TreeGrafter"/>
</dbReference>
<dbReference type="InterPro" id="IPR003265">
    <property type="entry name" value="HhH-GPD_domain"/>
</dbReference>
<name>A0A182PA56_9DIPT</name>
<gene>
    <name evidence="13" type="primary">NTH1</name>
</gene>
<dbReference type="GO" id="GO:0051539">
    <property type="term" value="F:4 iron, 4 sulfur cluster binding"/>
    <property type="evidence" value="ECO:0007669"/>
    <property type="project" value="UniProtKB-KW"/>
</dbReference>
<keyword evidence="8" id="KW-0411">Iron-sulfur</keyword>
<dbReference type="GO" id="GO:0000703">
    <property type="term" value="F:oxidized pyrimidine nucleobase lesion DNA N-glycosylase activity"/>
    <property type="evidence" value="ECO:0007669"/>
    <property type="project" value="UniProtKB-UniRule"/>
</dbReference>
<evidence type="ECO:0000256" key="2">
    <source>
        <dbReference type="ARBA" id="ARBA00022485"/>
    </source>
</evidence>
<evidence type="ECO:0000256" key="1">
    <source>
        <dbReference type="ARBA" id="ARBA00008343"/>
    </source>
</evidence>
<dbReference type="STRING" id="199890.A0A182PA56"/>
<comment type="similarity">
    <text evidence="1 13">Belongs to the Nth/MutY family.</text>
</comment>
<sequence>ETKSPYFSPKKTRNYTKKEGLTLLQKVTQGLHTADKSTSGTKKPVRGLKAKDESKANVALTKSGKNVDQKRLKNIRTESTASVKNENLQTESFDGTAKPQLVNEKTPEKQQDAKTGIAEAKIGSAVETIPEAQVKIKVEPVDNDGTVIPQTIQEKTPNKREPEGDYHPPIKREYEESSNTDPNNAKETKWEPENWRQMMENIREMRRTNLAPVDTMGCDQFTQDGENALPDRLKRYHCLVSLMLSSQTKDQMNHECMLRLKKHGLTPESIVATDSAVLQKLIYPVGFYKNKTRFIKEMSQILIDQYGGDIPNSIEGLLKLPGVGKKMAHLCMRSAWNVVTGIGVDTHVHRISNWLKWVPKETKNPEETRIALEKWLPYELWDEVNHMLVGFGQTICTSRFPRCNDCLNASICPARGKQPIRNTPIKKEIKMEDLEF</sequence>
<dbReference type="Proteomes" id="UP000075885">
    <property type="component" value="Unassembled WGS sequence"/>
</dbReference>
<feature type="domain" description="HhH-GPD" evidence="15">
    <location>
        <begin position="244"/>
        <end position="394"/>
    </location>
</feature>
<evidence type="ECO:0000313" key="17">
    <source>
        <dbReference type="Proteomes" id="UP000075885"/>
    </source>
</evidence>
<evidence type="ECO:0000256" key="12">
    <source>
        <dbReference type="ARBA" id="ARBA00044632"/>
    </source>
</evidence>
<dbReference type="GO" id="GO:0005634">
    <property type="term" value="C:nucleus"/>
    <property type="evidence" value="ECO:0007669"/>
    <property type="project" value="UniProtKB-SubCell"/>
</dbReference>
<keyword evidence="5 13" id="KW-0378">Hydrolase</keyword>
<evidence type="ECO:0000256" key="11">
    <source>
        <dbReference type="ARBA" id="ARBA00023295"/>
    </source>
</evidence>
<dbReference type="CDD" id="cd00056">
    <property type="entry name" value="ENDO3c"/>
    <property type="match status" value="1"/>
</dbReference>
<dbReference type="PANTHER" id="PTHR43286:SF1">
    <property type="entry name" value="ENDONUCLEASE III-LIKE PROTEIN 1"/>
    <property type="match status" value="1"/>
</dbReference>
<keyword evidence="2" id="KW-0004">4Fe-4S</keyword>
<keyword evidence="6" id="KW-0809">Transit peptide</keyword>
<dbReference type="InterPro" id="IPR011257">
    <property type="entry name" value="DNA_glycosylase"/>
</dbReference>
<dbReference type="Gene3D" id="1.10.340.30">
    <property type="entry name" value="Hypothetical protein, domain 2"/>
    <property type="match status" value="1"/>
</dbReference>
<dbReference type="GO" id="GO:0005739">
    <property type="term" value="C:mitochondrion"/>
    <property type="evidence" value="ECO:0007669"/>
    <property type="project" value="UniProtKB-SubCell"/>
</dbReference>